<dbReference type="PANTHER" id="PTHR30068:SF4">
    <property type="entry name" value="URONATE ISOMERASE"/>
    <property type="match status" value="1"/>
</dbReference>
<dbReference type="InterPro" id="IPR032466">
    <property type="entry name" value="Metal_Hydrolase"/>
</dbReference>
<dbReference type="PANTHER" id="PTHR30068">
    <property type="entry name" value="URONATE ISOMERASE"/>
    <property type="match status" value="1"/>
</dbReference>
<evidence type="ECO:0000256" key="5">
    <source>
        <dbReference type="ARBA" id="ARBA00020555"/>
    </source>
</evidence>
<feature type="region of interest" description="Disordered" evidence="7">
    <location>
        <begin position="475"/>
        <end position="495"/>
    </location>
</feature>
<sequence length="495" mass="54997">MPLHPDRLFPADERTRAIARELHRSTADLPLVSPHGHVDPRLLAENRPFPDPARLFVVPDHYLTRMLYSQGVRPDELGVPSAAGGPSEADGRAIWRRFAEHYFLFRGTPSKLWLDHTFAEVFGIDQELSADTADEFYDHLAARLAEPAYRPRALFDRFNIEVLATTESPVDSLEPHAALEALPATGGRKWGGRGGKVVTTFRPDNLVEPGWPGWRERVDALAEITGQDTATFDGFLTALRRRRQDFIAAGATCTDHGNLTAATEDDPKAAAEIYARALDGEATEAEILRFPALMLVEFARMSADDGLVMQLHPGANRNHNQWLYEGWGRDVGGDIPGATEYTRALKPLLDAFGNHPRFRIVLYTLDETVFSREIAPLAGGYASVFAGAPWWFLDSPEGMRRFREAIHETAGFHNTAGFVDDTRAFCSIPARHDVARRIDAAYLARLVAEHRMTDGEAAEVAVDLAYNLPRKIYGLDPHPSPRPTVPLRSTSPKPE</sequence>
<dbReference type="EMBL" id="RSEB01000001">
    <property type="protein sequence ID" value="RRS02100.1"/>
    <property type="molecule type" value="Genomic_DNA"/>
</dbReference>
<evidence type="ECO:0000256" key="6">
    <source>
        <dbReference type="ARBA" id="ARBA00023235"/>
    </source>
</evidence>
<dbReference type="GO" id="GO:0042840">
    <property type="term" value="P:D-glucuronate catabolic process"/>
    <property type="evidence" value="ECO:0007669"/>
    <property type="project" value="TreeGrafter"/>
</dbReference>
<evidence type="ECO:0000256" key="3">
    <source>
        <dbReference type="ARBA" id="ARBA00008397"/>
    </source>
</evidence>
<evidence type="ECO:0000256" key="1">
    <source>
        <dbReference type="ARBA" id="ARBA00001165"/>
    </source>
</evidence>
<comment type="caution">
    <text evidence="8">The sequence shown here is derived from an EMBL/GenBank/DDBJ whole genome shotgun (WGS) entry which is preliminary data.</text>
</comment>
<evidence type="ECO:0000313" key="9">
    <source>
        <dbReference type="Proteomes" id="UP000277256"/>
    </source>
</evidence>
<dbReference type="GO" id="GO:0019698">
    <property type="term" value="P:D-galacturonate catabolic process"/>
    <property type="evidence" value="ECO:0007669"/>
    <property type="project" value="TreeGrafter"/>
</dbReference>
<dbReference type="RefSeq" id="WP_125246575.1">
    <property type="nucleotide sequence ID" value="NZ_RSEB01000001.1"/>
</dbReference>
<dbReference type="SUPFAM" id="SSF51556">
    <property type="entry name" value="Metallo-dependent hydrolases"/>
    <property type="match status" value="1"/>
</dbReference>
<keyword evidence="6 8" id="KW-0413">Isomerase</keyword>
<dbReference type="UniPathway" id="UPA00246"/>
<keyword evidence="9" id="KW-1185">Reference proteome</keyword>
<dbReference type="AlphaFoldDB" id="A0A426V5L4"/>
<dbReference type="OrthoDB" id="9766564at2"/>
<evidence type="ECO:0000256" key="2">
    <source>
        <dbReference type="ARBA" id="ARBA00004892"/>
    </source>
</evidence>
<evidence type="ECO:0000256" key="7">
    <source>
        <dbReference type="SAM" id="MobiDB-lite"/>
    </source>
</evidence>
<dbReference type="EC" id="5.3.1.12" evidence="4"/>
<dbReference type="Proteomes" id="UP000277256">
    <property type="component" value="Unassembled WGS sequence"/>
</dbReference>
<evidence type="ECO:0000256" key="4">
    <source>
        <dbReference type="ARBA" id="ARBA00012546"/>
    </source>
</evidence>
<dbReference type="Gene3D" id="1.10.2020.10">
    <property type="entry name" value="uronate isomerase, domain 2, chain A"/>
    <property type="match status" value="1"/>
</dbReference>
<accession>A0A426V5L4</accession>
<comment type="pathway">
    <text evidence="2">Carbohydrate metabolism; pentose and glucuronate interconversion.</text>
</comment>
<comment type="similarity">
    <text evidence="3">Belongs to the metallo-dependent hydrolases superfamily. Uronate isomerase family.</text>
</comment>
<evidence type="ECO:0000313" key="8">
    <source>
        <dbReference type="EMBL" id="RRS02100.1"/>
    </source>
</evidence>
<gene>
    <name evidence="8" type="ORF">EIW28_05035</name>
</gene>
<name>A0A426V5L4_9ACTN</name>
<organism evidence="8 9">
    <name type="scientific">Glycomyces terrestris</name>
    <dbReference type="NCBI Taxonomy" id="2493553"/>
    <lineage>
        <taxon>Bacteria</taxon>
        <taxon>Bacillati</taxon>
        <taxon>Actinomycetota</taxon>
        <taxon>Actinomycetes</taxon>
        <taxon>Glycomycetales</taxon>
        <taxon>Glycomycetaceae</taxon>
        <taxon>Glycomyces</taxon>
    </lineage>
</organism>
<proteinExistence type="inferred from homology"/>
<protein>
    <recommendedName>
        <fullName evidence="5">Uronate isomerase</fullName>
        <ecNumber evidence="4">5.3.1.12</ecNumber>
    </recommendedName>
</protein>
<dbReference type="GO" id="GO:0008880">
    <property type="term" value="F:glucuronate isomerase activity"/>
    <property type="evidence" value="ECO:0007669"/>
    <property type="project" value="UniProtKB-EC"/>
</dbReference>
<comment type="catalytic activity">
    <reaction evidence="1">
        <text>D-glucuronate = D-fructuronate</text>
        <dbReference type="Rhea" id="RHEA:13049"/>
        <dbReference type="ChEBI" id="CHEBI:58720"/>
        <dbReference type="ChEBI" id="CHEBI:59863"/>
        <dbReference type="EC" id="5.3.1.12"/>
    </reaction>
</comment>
<reference evidence="8 9" key="1">
    <citation type="submission" date="2018-12" db="EMBL/GenBank/DDBJ databases">
        <title>Glycomyces sp. YIM 121974 draft genome.</title>
        <authorList>
            <person name="Li Q."/>
        </authorList>
    </citation>
    <scope>NUCLEOTIDE SEQUENCE [LARGE SCALE GENOMIC DNA]</scope>
    <source>
        <strain evidence="8 9">YIM 121974</strain>
    </source>
</reference>
<dbReference type="NCBIfam" id="NF002794">
    <property type="entry name" value="PRK02925.1"/>
    <property type="match status" value="1"/>
</dbReference>
<dbReference type="Gene3D" id="3.20.20.140">
    <property type="entry name" value="Metal-dependent hydrolases"/>
    <property type="match status" value="1"/>
</dbReference>
<dbReference type="InterPro" id="IPR003766">
    <property type="entry name" value="Uronate_isomerase"/>
</dbReference>
<dbReference type="Pfam" id="PF02614">
    <property type="entry name" value="UxaC"/>
    <property type="match status" value="1"/>
</dbReference>